<feature type="transmembrane region" description="Helical" evidence="1">
    <location>
        <begin position="94"/>
        <end position="112"/>
    </location>
</feature>
<name>A0A4S8QDN1_9ACTN</name>
<dbReference type="OrthoDB" id="582306at2"/>
<keyword evidence="1" id="KW-0812">Transmembrane</keyword>
<dbReference type="AlphaFoldDB" id="A0A4S8QDN1"/>
<feature type="transmembrane region" description="Helical" evidence="1">
    <location>
        <begin position="7"/>
        <end position="28"/>
    </location>
</feature>
<gene>
    <name evidence="2" type="ORF">FAB82_05155</name>
</gene>
<accession>A0A4S8QDN1</accession>
<comment type="caution">
    <text evidence="2">The sequence shown here is derived from an EMBL/GenBank/DDBJ whole genome shotgun (WGS) entry which is preliminary data.</text>
</comment>
<evidence type="ECO:0000313" key="3">
    <source>
        <dbReference type="Proteomes" id="UP000308760"/>
    </source>
</evidence>
<keyword evidence="1" id="KW-1133">Transmembrane helix</keyword>
<reference evidence="3" key="1">
    <citation type="submission" date="2019-04" db="EMBL/GenBank/DDBJ databases">
        <title>Nocardioides xinjiangensis sp. nov.</title>
        <authorList>
            <person name="Liu S."/>
        </authorList>
    </citation>
    <scope>NUCLEOTIDE SEQUENCE [LARGE SCALE GENOMIC DNA]</scope>
    <source>
        <strain evidence="3">18</strain>
    </source>
</reference>
<dbReference type="Proteomes" id="UP000308760">
    <property type="component" value="Unassembled WGS sequence"/>
</dbReference>
<protein>
    <submittedName>
        <fullName evidence="2">Uncharacterized protein</fullName>
    </submittedName>
</protein>
<sequence>MHYLEMAVAMLVGMFVIGGALRGVLALADIEFGMATHPELALLEMAVDMALGMVVWMRIRGHAWAGTLEMAAVMIAPALIVIVPLRLGAMDGDAAMLVEHVAMFALMFLAMLRRRGEYGGR</sequence>
<keyword evidence="1" id="KW-0472">Membrane</keyword>
<evidence type="ECO:0000256" key="1">
    <source>
        <dbReference type="SAM" id="Phobius"/>
    </source>
</evidence>
<reference evidence="2 3" key="2">
    <citation type="submission" date="2019-05" db="EMBL/GenBank/DDBJ databases">
        <title>Glycomyces buryatensis sp. nov.</title>
        <authorList>
            <person name="Nikitina E."/>
        </authorList>
    </citation>
    <scope>NUCLEOTIDE SEQUENCE [LARGE SCALE GENOMIC DNA]</scope>
    <source>
        <strain evidence="2 3">18</strain>
    </source>
</reference>
<organism evidence="2 3">
    <name type="scientific">Glycomyces buryatensis</name>
    <dbReference type="NCBI Taxonomy" id="2570927"/>
    <lineage>
        <taxon>Bacteria</taxon>
        <taxon>Bacillati</taxon>
        <taxon>Actinomycetota</taxon>
        <taxon>Actinomycetes</taxon>
        <taxon>Glycomycetales</taxon>
        <taxon>Glycomycetaceae</taxon>
        <taxon>Glycomyces</taxon>
    </lineage>
</organism>
<keyword evidence="3" id="KW-1185">Reference proteome</keyword>
<dbReference type="EMBL" id="STGY01000021">
    <property type="protein sequence ID" value="THV42687.1"/>
    <property type="molecule type" value="Genomic_DNA"/>
</dbReference>
<proteinExistence type="predicted"/>
<feature type="transmembrane region" description="Helical" evidence="1">
    <location>
        <begin position="71"/>
        <end position="88"/>
    </location>
</feature>
<evidence type="ECO:0000313" key="2">
    <source>
        <dbReference type="EMBL" id="THV42687.1"/>
    </source>
</evidence>